<dbReference type="Proteomes" id="UP000756530">
    <property type="component" value="Unassembled WGS sequence"/>
</dbReference>
<comment type="caution">
    <text evidence="1">The sequence shown here is derived from an EMBL/GenBank/DDBJ whole genome shotgun (WGS) entry which is preliminary data.</text>
</comment>
<sequence length="45" mass="4812">MLRAGGRAAAKEGAQRLNARALETLGLVAGRFIGDLGRLIWTMKT</sequence>
<reference evidence="1 2" key="1">
    <citation type="submission" date="2021-05" db="EMBL/GenBank/DDBJ databases">
        <title>Culturable bacteria isolated from Daya Bay.</title>
        <authorList>
            <person name="Zheng W."/>
            <person name="Yu S."/>
            <person name="Huang Y."/>
        </authorList>
    </citation>
    <scope>NUCLEOTIDE SEQUENCE [LARGE SCALE GENOMIC DNA]</scope>
    <source>
        <strain evidence="1 2">DP4N28-5</strain>
    </source>
</reference>
<gene>
    <name evidence="1" type="ORF">KJP28_07610</name>
</gene>
<evidence type="ECO:0000313" key="1">
    <source>
        <dbReference type="EMBL" id="MBV7378791.1"/>
    </source>
</evidence>
<accession>A0ABS6T2M7</accession>
<dbReference type="EMBL" id="JAHUZE010000002">
    <property type="protein sequence ID" value="MBV7378791.1"/>
    <property type="molecule type" value="Genomic_DNA"/>
</dbReference>
<proteinExistence type="predicted"/>
<name>A0ABS6T2M7_9RHOB</name>
<evidence type="ECO:0000313" key="2">
    <source>
        <dbReference type="Proteomes" id="UP000756530"/>
    </source>
</evidence>
<organism evidence="1 2">
    <name type="scientific">Maritimibacter dapengensis</name>
    <dbReference type="NCBI Taxonomy" id="2836868"/>
    <lineage>
        <taxon>Bacteria</taxon>
        <taxon>Pseudomonadati</taxon>
        <taxon>Pseudomonadota</taxon>
        <taxon>Alphaproteobacteria</taxon>
        <taxon>Rhodobacterales</taxon>
        <taxon>Roseobacteraceae</taxon>
        <taxon>Maritimibacter</taxon>
    </lineage>
</organism>
<protein>
    <submittedName>
        <fullName evidence="1">Uncharacterized protein</fullName>
    </submittedName>
</protein>
<keyword evidence="2" id="KW-1185">Reference proteome</keyword>
<dbReference type="RefSeq" id="WP_218391969.1">
    <property type="nucleotide sequence ID" value="NZ_JAHUZE010000002.1"/>
</dbReference>